<evidence type="ECO:0000313" key="4">
    <source>
        <dbReference type="Proteomes" id="UP000321306"/>
    </source>
</evidence>
<dbReference type="GO" id="GO:0080120">
    <property type="term" value="P:CAAX-box protein maturation"/>
    <property type="evidence" value="ECO:0007669"/>
    <property type="project" value="UniProtKB-ARBA"/>
</dbReference>
<keyword evidence="4" id="KW-1185">Reference proteome</keyword>
<protein>
    <submittedName>
        <fullName evidence="3">Abortive infection protein</fullName>
    </submittedName>
</protein>
<proteinExistence type="predicted"/>
<dbReference type="AlphaFoldDB" id="A0A511N4U1"/>
<evidence type="ECO:0000256" key="1">
    <source>
        <dbReference type="SAM" id="Phobius"/>
    </source>
</evidence>
<keyword evidence="1" id="KW-0472">Membrane</keyword>
<dbReference type="Proteomes" id="UP000321306">
    <property type="component" value="Unassembled WGS sequence"/>
</dbReference>
<organism evidence="3 4">
    <name type="scientific">Deinococcus cellulosilyticus (strain DSM 18568 / NBRC 106333 / KACC 11606 / 5516J-15)</name>
    <dbReference type="NCBI Taxonomy" id="1223518"/>
    <lineage>
        <taxon>Bacteria</taxon>
        <taxon>Thermotogati</taxon>
        <taxon>Deinococcota</taxon>
        <taxon>Deinococci</taxon>
        <taxon>Deinococcales</taxon>
        <taxon>Deinococcaceae</taxon>
        <taxon>Deinococcus</taxon>
    </lineage>
</organism>
<evidence type="ECO:0000259" key="2">
    <source>
        <dbReference type="Pfam" id="PF02517"/>
    </source>
</evidence>
<accession>A0A511N4U1</accession>
<evidence type="ECO:0000313" key="3">
    <source>
        <dbReference type="EMBL" id="GEM47487.1"/>
    </source>
</evidence>
<sequence>MSHPVELSGFKRFLRLFALGFVGILSYLPVMMGSLQKLIQQFPEQTPPPLAVLVLVGLLQSALILALMVVLGLWQSRNLGLKSRVLGEVKTPFLKDLPVALVGALGSIVLVAAVYLTFRGAAQSLQQEVNRDLTYTLMGMLYGGLTEELLMRFGLMTALAALFRWMFKNTPLAFILAIVVSSVLFGVLHLPYASTLTALTPQVVAFVVLGNSVAGLVFGTLFWKRNLETAMLAHMGFHVLLSLITWSGLLAG</sequence>
<feature type="transmembrane region" description="Helical" evidence="1">
    <location>
        <begin position="174"/>
        <end position="192"/>
    </location>
</feature>
<keyword evidence="1" id="KW-1133">Transmembrane helix</keyword>
<dbReference type="GO" id="GO:0004175">
    <property type="term" value="F:endopeptidase activity"/>
    <property type="evidence" value="ECO:0007669"/>
    <property type="project" value="UniProtKB-ARBA"/>
</dbReference>
<dbReference type="EMBL" id="BJXB01000013">
    <property type="protein sequence ID" value="GEM47487.1"/>
    <property type="molecule type" value="Genomic_DNA"/>
</dbReference>
<gene>
    <name evidence="3" type="ORF">DC3_31220</name>
</gene>
<dbReference type="InterPro" id="IPR003675">
    <property type="entry name" value="Rce1/LyrA-like_dom"/>
</dbReference>
<dbReference type="RefSeq" id="WP_186816060.1">
    <property type="nucleotide sequence ID" value="NZ_BJXB01000013.1"/>
</dbReference>
<feature type="transmembrane region" description="Helical" evidence="1">
    <location>
        <begin position="230"/>
        <end position="249"/>
    </location>
</feature>
<comment type="caution">
    <text evidence="3">The sequence shown here is derived from an EMBL/GenBank/DDBJ whole genome shotgun (WGS) entry which is preliminary data.</text>
</comment>
<keyword evidence="1" id="KW-0812">Transmembrane</keyword>
<feature type="transmembrane region" description="Helical" evidence="1">
    <location>
        <begin position="149"/>
        <end position="167"/>
    </location>
</feature>
<feature type="transmembrane region" description="Helical" evidence="1">
    <location>
        <begin position="12"/>
        <end position="30"/>
    </location>
</feature>
<feature type="domain" description="CAAX prenyl protease 2/Lysostaphin resistance protein A-like" evidence="2">
    <location>
        <begin position="133"/>
        <end position="239"/>
    </location>
</feature>
<name>A0A511N4U1_DEIC1</name>
<feature type="transmembrane region" description="Helical" evidence="1">
    <location>
        <begin position="204"/>
        <end position="223"/>
    </location>
</feature>
<dbReference type="Pfam" id="PF02517">
    <property type="entry name" value="Rce1-like"/>
    <property type="match status" value="1"/>
</dbReference>
<feature type="transmembrane region" description="Helical" evidence="1">
    <location>
        <begin position="50"/>
        <end position="74"/>
    </location>
</feature>
<feature type="transmembrane region" description="Helical" evidence="1">
    <location>
        <begin position="99"/>
        <end position="118"/>
    </location>
</feature>
<reference evidence="3 4" key="1">
    <citation type="submission" date="2019-07" db="EMBL/GenBank/DDBJ databases">
        <title>Whole genome shotgun sequence of Deinococcus cellulosilyticus NBRC 106333.</title>
        <authorList>
            <person name="Hosoyama A."/>
            <person name="Uohara A."/>
            <person name="Ohji S."/>
            <person name="Ichikawa N."/>
        </authorList>
    </citation>
    <scope>NUCLEOTIDE SEQUENCE [LARGE SCALE GENOMIC DNA]</scope>
    <source>
        <strain evidence="3 4">NBRC 106333</strain>
    </source>
</reference>